<dbReference type="SUPFAM" id="SSF57501">
    <property type="entry name" value="Cystine-knot cytokines"/>
    <property type="match status" value="1"/>
</dbReference>
<proteinExistence type="predicted"/>
<dbReference type="Proteomes" id="UP001159363">
    <property type="component" value="Chromosome 1"/>
</dbReference>
<name>A0ABQ9IFR3_9NEOP</name>
<feature type="chain" id="PRO_5046497261" description="Platelet-derived growth factor (PDGF) family profile domain-containing protein" evidence="1">
    <location>
        <begin position="21"/>
        <end position="131"/>
    </location>
</feature>
<dbReference type="Gene3D" id="2.10.90.10">
    <property type="entry name" value="Cystine-knot cytokines"/>
    <property type="match status" value="1"/>
</dbReference>
<dbReference type="EMBL" id="JARBHB010000001">
    <property type="protein sequence ID" value="KAJ8894743.1"/>
    <property type="molecule type" value="Genomic_DNA"/>
</dbReference>
<dbReference type="PANTHER" id="PTHR21719:SF1">
    <property type="entry name" value="FI06402P-RELATED"/>
    <property type="match status" value="1"/>
</dbReference>
<protein>
    <recommendedName>
        <fullName evidence="4">Platelet-derived growth factor (PDGF) family profile domain-containing protein</fullName>
    </recommendedName>
</protein>
<dbReference type="InterPro" id="IPR029034">
    <property type="entry name" value="Cystine-knot_cytokine"/>
</dbReference>
<gene>
    <name evidence="2" type="ORF">PR048_000050</name>
</gene>
<keyword evidence="1" id="KW-0732">Signal</keyword>
<keyword evidence="3" id="KW-1185">Reference proteome</keyword>
<dbReference type="PANTHER" id="PTHR21719">
    <property type="entry name" value="FI06402P-RELATED"/>
    <property type="match status" value="1"/>
</dbReference>
<organism evidence="2 3">
    <name type="scientific">Dryococelus australis</name>
    <dbReference type="NCBI Taxonomy" id="614101"/>
    <lineage>
        <taxon>Eukaryota</taxon>
        <taxon>Metazoa</taxon>
        <taxon>Ecdysozoa</taxon>
        <taxon>Arthropoda</taxon>
        <taxon>Hexapoda</taxon>
        <taxon>Insecta</taxon>
        <taxon>Pterygota</taxon>
        <taxon>Neoptera</taxon>
        <taxon>Polyneoptera</taxon>
        <taxon>Phasmatodea</taxon>
        <taxon>Verophasmatodea</taxon>
        <taxon>Anareolatae</taxon>
        <taxon>Phasmatidae</taxon>
        <taxon>Eurycanthinae</taxon>
        <taxon>Dryococelus</taxon>
    </lineage>
</organism>
<sequence>MCRGLVAGWALLLALLCAGAEHERSREAMLRSHLARVHEFSCHEPQPRALEAEPLVNARSDEHVLPPSTVLHRCKDAGCCGARQVCAPLNSTPITLWFNVSSTVSRMWDMRSAEVLNHTHCSCQDFSELRR</sequence>
<evidence type="ECO:0000313" key="2">
    <source>
        <dbReference type="EMBL" id="KAJ8894743.1"/>
    </source>
</evidence>
<feature type="signal peptide" evidence="1">
    <location>
        <begin position="1"/>
        <end position="20"/>
    </location>
</feature>
<evidence type="ECO:0000313" key="3">
    <source>
        <dbReference type="Proteomes" id="UP001159363"/>
    </source>
</evidence>
<evidence type="ECO:0008006" key="4">
    <source>
        <dbReference type="Google" id="ProtNLM"/>
    </source>
</evidence>
<comment type="caution">
    <text evidence="2">The sequence shown here is derived from an EMBL/GenBank/DDBJ whole genome shotgun (WGS) entry which is preliminary data.</text>
</comment>
<reference evidence="2 3" key="1">
    <citation type="submission" date="2023-02" db="EMBL/GenBank/DDBJ databases">
        <title>LHISI_Scaffold_Assembly.</title>
        <authorList>
            <person name="Stuart O.P."/>
            <person name="Cleave R."/>
            <person name="Magrath M.J.L."/>
            <person name="Mikheyev A.S."/>
        </authorList>
    </citation>
    <scope>NUCLEOTIDE SEQUENCE [LARGE SCALE GENOMIC DNA]</scope>
    <source>
        <strain evidence="2">Daus_M_001</strain>
        <tissue evidence="2">Leg muscle</tissue>
    </source>
</reference>
<evidence type="ECO:0000256" key="1">
    <source>
        <dbReference type="SAM" id="SignalP"/>
    </source>
</evidence>
<accession>A0ABQ9IFR3</accession>